<feature type="compositionally biased region" description="Low complexity" evidence="1">
    <location>
        <begin position="1"/>
        <end position="30"/>
    </location>
</feature>
<protein>
    <submittedName>
        <fullName evidence="2">Uncharacterized protein</fullName>
    </submittedName>
</protein>
<feature type="region of interest" description="Disordered" evidence="1">
    <location>
        <begin position="1"/>
        <end position="34"/>
    </location>
</feature>
<evidence type="ECO:0000313" key="3">
    <source>
        <dbReference type="Proteomes" id="UP000324222"/>
    </source>
</evidence>
<dbReference type="AlphaFoldDB" id="A0A5B7HJI7"/>
<feature type="region of interest" description="Disordered" evidence="1">
    <location>
        <begin position="54"/>
        <end position="73"/>
    </location>
</feature>
<evidence type="ECO:0000256" key="1">
    <source>
        <dbReference type="SAM" id="MobiDB-lite"/>
    </source>
</evidence>
<comment type="caution">
    <text evidence="2">The sequence shown here is derived from an EMBL/GenBank/DDBJ whole genome shotgun (WGS) entry which is preliminary data.</text>
</comment>
<accession>A0A5B7HJI7</accession>
<gene>
    <name evidence="2" type="ORF">E2C01_063161</name>
</gene>
<reference evidence="2 3" key="1">
    <citation type="submission" date="2019-05" db="EMBL/GenBank/DDBJ databases">
        <title>Another draft genome of Portunus trituberculatus and its Hox gene families provides insights of decapod evolution.</title>
        <authorList>
            <person name="Jeong J.-H."/>
            <person name="Song I."/>
            <person name="Kim S."/>
            <person name="Choi T."/>
            <person name="Kim D."/>
            <person name="Ryu S."/>
            <person name="Kim W."/>
        </authorList>
    </citation>
    <scope>NUCLEOTIDE SEQUENCE [LARGE SCALE GENOMIC DNA]</scope>
    <source>
        <tissue evidence="2">Muscle</tissue>
    </source>
</reference>
<evidence type="ECO:0000313" key="2">
    <source>
        <dbReference type="EMBL" id="MPC68948.1"/>
    </source>
</evidence>
<proteinExistence type="predicted"/>
<sequence>MFHNTATHHTSPVTSTVTQSPTTASPLTTPLSPPLLSPVPPLAVCGTELVASVPSQRATRHAQSRHAPGGVGSRLPVWLCPPPPPTLPPYVLTLTPPPHHLPPHLCFCRGGNVDVGRM</sequence>
<organism evidence="2 3">
    <name type="scientific">Portunus trituberculatus</name>
    <name type="common">Swimming crab</name>
    <name type="synonym">Neptunus trituberculatus</name>
    <dbReference type="NCBI Taxonomy" id="210409"/>
    <lineage>
        <taxon>Eukaryota</taxon>
        <taxon>Metazoa</taxon>
        <taxon>Ecdysozoa</taxon>
        <taxon>Arthropoda</taxon>
        <taxon>Crustacea</taxon>
        <taxon>Multicrustacea</taxon>
        <taxon>Malacostraca</taxon>
        <taxon>Eumalacostraca</taxon>
        <taxon>Eucarida</taxon>
        <taxon>Decapoda</taxon>
        <taxon>Pleocyemata</taxon>
        <taxon>Brachyura</taxon>
        <taxon>Eubrachyura</taxon>
        <taxon>Portunoidea</taxon>
        <taxon>Portunidae</taxon>
        <taxon>Portuninae</taxon>
        <taxon>Portunus</taxon>
    </lineage>
</organism>
<name>A0A5B7HJI7_PORTR</name>
<keyword evidence="3" id="KW-1185">Reference proteome</keyword>
<dbReference type="EMBL" id="VSRR010028661">
    <property type="protein sequence ID" value="MPC68948.1"/>
    <property type="molecule type" value="Genomic_DNA"/>
</dbReference>
<dbReference type="Proteomes" id="UP000324222">
    <property type="component" value="Unassembled WGS sequence"/>
</dbReference>